<evidence type="ECO:0000313" key="1">
    <source>
        <dbReference type="EMBL" id="TWT58854.1"/>
    </source>
</evidence>
<reference evidence="1 2" key="1">
    <citation type="submission" date="2019-02" db="EMBL/GenBank/DDBJ databases">
        <title>Deep-cultivation of Planctomycetes and their phenomic and genomic characterization uncovers novel biology.</title>
        <authorList>
            <person name="Wiegand S."/>
            <person name="Jogler M."/>
            <person name="Boedeker C."/>
            <person name="Pinto D."/>
            <person name="Vollmers J."/>
            <person name="Rivas-Marin E."/>
            <person name="Kohn T."/>
            <person name="Peeters S.H."/>
            <person name="Heuer A."/>
            <person name="Rast P."/>
            <person name="Oberbeckmann S."/>
            <person name="Bunk B."/>
            <person name="Jeske O."/>
            <person name="Meyerdierks A."/>
            <person name="Storesund J.E."/>
            <person name="Kallscheuer N."/>
            <person name="Luecker S."/>
            <person name="Lage O.M."/>
            <person name="Pohl T."/>
            <person name="Merkel B.J."/>
            <person name="Hornburger P."/>
            <person name="Mueller R.-W."/>
            <person name="Bruemmer F."/>
            <person name="Labrenz M."/>
            <person name="Spormann A.M."/>
            <person name="Op Den Camp H."/>
            <person name="Overmann J."/>
            <person name="Amann R."/>
            <person name="Jetten M.S.M."/>
            <person name="Mascher T."/>
            <person name="Medema M.H."/>
            <person name="Devos D.P."/>
            <person name="Kaster A.-K."/>
            <person name="Ovreas L."/>
            <person name="Rohde M."/>
            <person name="Galperin M.Y."/>
            <person name="Jogler C."/>
        </authorList>
    </citation>
    <scope>NUCLEOTIDE SEQUENCE [LARGE SCALE GENOMIC DNA]</scope>
    <source>
        <strain evidence="1 2">KOR42</strain>
    </source>
</reference>
<keyword evidence="2" id="KW-1185">Reference proteome</keyword>
<evidence type="ECO:0000313" key="2">
    <source>
        <dbReference type="Proteomes" id="UP000317243"/>
    </source>
</evidence>
<dbReference type="EMBL" id="SIHI01000001">
    <property type="protein sequence ID" value="TWT58854.1"/>
    <property type="molecule type" value="Genomic_DNA"/>
</dbReference>
<gene>
    <name evidence="1" type="ORF">KOR42_22410</name>
</gene>
<dbReference type="AlphaFoldDB" id="A0A5C5X7G7"/>
<name>A0A5C5X7G7_9PLAN</name>
<dbReference type="Proteomes" id="UP000317243">
    <property type="component" value="Unassembled WGS sequence"/>
</dbReference>
<sequence length="243" mass="25881">MNNVVLHTEVSTRLRPFLVASLMLTLVGCQTAQKSHQKECATTDSRACPPGLDSNRGWCENNDCRRPDDFGPYAVPAPLGTYVNGWNDALICSARDQQYVISRNEWFAGKEQLGPEGREHVIALATALIGHGKIVVVETEPVILEGDESLDDAYKRTAFLNEQRRMNVVAELQRNGLMDADQRVVLSPVRGVGVHGAEAPRIYNQLIDGTGVGGNGTQGGQGNGNSGLGGFGGGSGFGGGGIF</sequence>
<accession>A0A5C5X7G7</accession>
<proteinExistence type="predicted"/>
<organism evidence="1 2">
    <name type="scientific">Thalassoglobus neptunius</name>
    <dbReference type="NCBI Taxonomy" id="1938619"/>
    <lineage>
        <taxon>Bacteria</taxon>
        <taxon>Pseudomonadati</taxon>
        <taxon>Planctomycetota</taxon>
        <taxon>Planctomycetia</taxon>
        <taxon>Planctomycetales</taxon>
        <taxon>Planctomycetaceae</taxon>
        <taxon>Thalassoglobus</taxon>
    </lineage>
</organism>
<protein>
    <submittedName>
        <fullName evidence="1">Uncharacterized protein</fullName>
    </submittedName>
</protein>
<comment type="caution">
    <text evidence="1">The sequence shown here is derived from an EMBL/GenBank/DDBJ whole genome shotgun (WGS) entry which is preliminary data.</text>
</comment>